<comment type="caution">
    <text evidence="2">The sequence shown here is derived from an EMBL/GenBank/DDBJ whole genome shotgun (WGS) entry which is preliminary data.</text>
</comment>
<dbReference type="PANTHER" id="PTHR12069:SF0">
    <property type="entry name" value="DNA-DIRECTED RNA POLYMERASE III SUBUNIT RPC5"/>
    <property type="match status" value="1"/>
</dbReference>
<dbReference type="Proteomes" id="UP000318582">
    <property type="component" value="Unassembled WGS sequence"/>
</dbReference>
<dbReference type="InterPro" id="IPR006886">
    <property type="entry name" value="RNA_pol_III_Rpc5"/>
</dbReference>
<accession>A0A507E463</accession>
<dbReference type="EMBL" id="QEAQ01000034">
    <property type="protein sequence ID" value="TPX58612.1"/>
    <property type="molecule type" value="Genomic_DNA"/>
</dbReference>
<dbReference type="GO" id="GO:0042797">
    <property type="term" value="P:tRNA transcription by RNA polymerase III"/>
    <property type="evidence" value="ECO:0007669"/>
    <property type="project" value="TreeGrafter"/>
</dbReference>
<evidence type="ECO:0008006" key="4">
    <source>
        <dbReference type="Google" id="ProtNLM"/>
    </source>
</evidence>
<organism evidence="2 3">
    <name type="scientific">Powellomyces hirtus</name>
    <dbReference type="NCBI Taxonomy" id="109895"/>
    <lineage>
        <taxon>Eukaryota</taxon>
        <taxon>Fungi</taxon>
        <taxon>Fungi incertae sedis</taxon>
        <taxon>Chytridiomycota</taxon>
        <taxon>Chytridiomycota incertae sedis</taxon>
        <taxon>Chytridiomycetes</taxon>
        <taxon>Spizellomycetales</taxon>
        <taxon>Powellomycetaceae</taxon>
        <taxon>Powellomyces</taxon>
    </lineage>
</organism>
<dbReference type="Pfam" id="PF04801">
    <property type="entry name" value="RPC5"/>
    <property type="match status" value="1"/>
</dbReference>
<dbReference type="STRING" id="109895.A0A507E463"/>
<evidence type="ECO:0000256" key="1">
    <source>
        <dbReference type="SAM" id="MobiDB-lite"/>
    </source>
</evidence>
<feature type="region of interest" description="Disordered" evidence="1">
    <location>
        <begin position="24"/>
        <end position="54"/>
    </location>
</feature>
<evidence type="ECO:0000313" key="2">
    <source>
        <dbReference type="EMBL" id="TPX58612.1"/>
    </source>
</evidence>
<proteinExistence type="predicted"/>
<dbReference type="GO" id="GO:0005666">
    <property type="term" value="C:RNA polymerase III complex"/>
    <property type="evidence" value="ECO:0007669"/>
    <property type="project" value="TreeGrafter"/>
</dbReference>
<reference evidence="2 3" key="1">
    <citation type="journal article" date="2019" name="Sci. Rep.">
        <title>Comparative genomics of chytrid fungi reveal insights into the obligate biotrophic and pathogenic lifestyle of Synchytrium endobioticum.</title>
        <authorList>
            <person name="van de Vossenberg B.T.L.H."/>
            <person name="Warris S."/>
            <person name="Nguyen H.D.T."/>
            <person name="van Gent-Pelzer M.P.E."/>
            <person name="Joly D.L."/>
            <person name="van de Geest H.C."/>
            <person name="Bonants P.J.M."/>
            <person name="Smith D.S."/>
            <person name="Levesque C.A."/>
            <person name="van der Lee T.A.J."/>
        </authorList>
    </citation>
    <scope>NUCLEOTIDE SEQUENCE [LARGE SCALE GENOMIC DNA]</scope>
    <source>
        <strain evidence="2 3">CBS 809.83</strain>
    </source>
</reference>
<dbReference type="PANTHER" id="PTHR12069">
    <property type="entry name" value="DNA-DIRECTED RNA POLYMERASES III 80 KDA POLYPEPTIDE RNA POLYMERASE III SUBUNIT 5"/>
    <property type="match status" value="1"/>
</dbReference>
<keyword evidence="3" id="KW-1185">Reference proteome</keyword>
<feature type="compositionally biased region" description="Acidic residues" evidence="1">
    <location>
        <begin position="28"/>
        <end position="54"/>
    </location>
</feature>
<name>A0A507E463_9FUNG</name>
<dbReference type="AlphaFoldDB" id="A0A507E463"/>
<feature type="compositionally biased region" description="Low complexity" evidence="1">
    <location>
        <begin position="496"/>
        <end position="505"/>
    </location>
</feature>
<feature type="region of interest" description="Disordered" evidence="1">
    <location>
        <begin position="472"/>
        <end position="505"/>
    </location>
</feature>
<sequence>MDESYAEYDDSLEVDDAEFMDVDRDIEADPDPSTYIEEETNGEDAEADADVPNEMNTDDGDPIIKEIDVYFSQALADQLCLFQFPTRPHPFDDQTKPTVGRMKPNTKRFELEIPLQTRSPHYNKERGEELGQGTDNAPMRGVFDYDDSTPAKLLDKQTLSSSLLPSHANYMIGVIKDDEIHLTSIGTALQLRTSLYYIDKITEKQATRFEEDSLEANKRANPEYEEDAKVLSVTVKGPEDKDAIRKAAQVELQRKAEEEAWMPMSIYHADSEESHFIANSLLSANEVDVDFVTKTDSYLDEINPTISAMKLDDSNSQLKKGLTLNHIALLPLKDKLKALLMNANVAKFSTITNVIPGEEDEDEFLAGLREAAVLVRGTWIVRSELLYSGHALEARRWLLYMFQRSQYVSRREFAELVRIPGPMATSMLSEIAVLEPSGWTLKVTPDEVFVDKFEDIVMEQAAIVQREAEQASAAWEPRQPKLAAGPSRAARRTENAAGAKQAKARTAAKSNVVTQSISVKGTNMEEQLDFFIYDLLVMHNVSSVQYITQAAHTRATETDLPGNLLGPVTDEDVLNSLEETCIEIRDGLWVRKEVKHPPTDQYRPIVIELFKTKDIVAKKEANEAAKAAVGKEIPLGPYSKIMHELATVKSQGKWQLKQSP</sequence>
<protein>
    <recommendedName>
        <fullName evidence="4">DNA-directed RNA polymerase III subunit RPC5</fullName>
    </recommendedName>
</protein>
<evidence type="ECO:0000313" key="3">
    <source>
        <dbReference type="Proteomes" id="UP000318582"/>
    </source>
</evidence>
<gene>
    <name evidence="2" type="ORF">PhCBS80983_g02994</name>
</gene>